<evidence type="ECO:0000313" key="3">
    <source>
        <dbReference type="Proteomes" id="UP001153387"/>
    </source>
</evidence>
<dbReference type="PANTHER" id="PTHR43233:SF1">
    <property type="entry name" value="FAMILY N-ACETYLTRANSFERASE, PUTATIVE (AFU_ORTHOLOGUE AFUA_6G03350)-RELATED"/>
    <property type="match status" value="1"/>
</dbReference>
<dbReference type="InterPro" id="IPR016181">
    <property type="entry name" value="Acyl_CoA_acyltransferase"/>
</dbReference>
<dbReference type="SUPFAM" id="SSF55729">
    <property type="entry name" value="Acyl-CoA N-acyltransferases (Nat)"/>
    <property type="match status" value="1"/>
</dbReference>
<evidence type="ECO:0000313" key="2">
    <source>
        <dbReference type="EMBL" id="MDG0795054.1"/>
    </source>
</evidence>
<reference evidence="2 3" key="1">
    <citation type="submission" date="2022-10" db="EMBL/GenBank/DDBJ databases">
        <title>Comparative genomic analysis of Cohnella hashimotonis sp. nov., isolated from the International Space Station.</title>
        <authorList>
            <person name="Simpson A."/>
            <person name="Venkateswaran K."/>
        </authorList>
    </citation>
    <scope>NUCLEOTIDE SEQUENCE [LARGE SCALE GENOMIC DNA]</scope>
    <source>
        <strain evidence="2 3">DSM 18997</strain>
    </source>
</reference>
<proteinExistence type="predicted"/>
<dbReference type="EMBL" id="JAPDHZ010000008">
    <property type="protein sequence ID" value="MDG0795054.1"/>
    <property type="molecule type" value="Genomic_DNA"/>
</dbReference>
<name>A0A9X4KP93_9BACL</name>
<dbReference type="AlphaFoldDB" id="A0A9X4KP93"/>
<sequence>MNQREGNMERIVLSTDRTLIDLDFAYRYLRDHMYWAKKLTFDVFQKAVAHSAIVVGAHDSSKDGQLAGFARVISDLATFAYLSDVFVVAEYRGQGLSKRMMELIVNHPELQGLRRFALVTEDAQGLYAQFGFEQLRDGANWMQIYNG</sequence>
<dbReference type="InterPro" id="IPR053144">
    <property type="entry name" value="Acetyltransferase_Butenolide"/>
</dbReference>
<dbReference type="RefSeq" id="WP_277568756.1">
    <property type="nucleotide sequence ID" value="NZ_JAPDHZ010000008.1"/>
</dbReference>
<accession>A0A9X4KP93</accession>
<organism evidence="2 3">
    <name type="scientific">Cohnella ginsengisoli</name>
    <dbReference type="NCBI Taxonomy" id="425004"/>
    <lineage>
        <taxon>Bacteria</taxon>
        <taxon>Bacillati</taxon>
        <taxon>Bacillota</taxon>
        <taxon>Bacilli</taxon>
        <taxon>Bacillales</taxon>
        <taxon>Paenibacillaceae</taxon>
        <taxon>Cohnella</taxon>
    </lineage>
</organism>
<comment type="caution">
    <text evidence="2">The sequence shown here is derived from an EMBL/GenBank/DDBJ whole genome shotgun (WGS) entry which is preliminary data.</text>
</comment>
<dbReference type="Gene3D" id="3.40.630.30">
    <property type="match status" value="1"/>
</dbReference>
<protein>
    <submittedName>
        <fullName evidence="2">GNAT family N-acetyltransferase</fullName>
    </submittedName>
</protein>
<keyword evidence="3" id="KW-1185">Reference proteome</keyword>
<feature type="domain" description="N-acetyltransferase" evidence="1">
    <location>
        <begin position="11"/>
        <end position="147"/>
    </location>
</feature>
<dbReference type="Pfam" id="PF13508">
    <property type="entry name" value="Acetyltransf_7"/>
    <property type="match status" value="1"/>
</dbReference>
<dbReference type="GO" id="GO:0016747">
    <property type="term" value="F:acyltransferase activity, transferring groups other than amino-acyl groups"/>
    <property type="evidence" value="ECO:0007669"/>
    <property type="project" value="InterPro"/>
</dbReference>
<dbReference type="PANTHER" id="PTHR43233">
    <property type="entry name" value="FAMILY N-ACETYLTRANSFERASE, PUTATIVE (AFU_ORTHOLOGUE AFUA_6G03350)-RELATED"/>
    <property type="match status" value="1"/>
</dbReference>
<evidence type="ECO:0000259" key="1">
    <source>
        <dbReference type="PROSITE" id="PS51186"/>
    </source>
</evidence>
<dbReference type="CDD" id="cd04301">
    <property type="entry name" value="NAT_SF"/>
    <property type="match status" value="1"/>
</dbReference>
<dbReference type="Proteomes" id="UP001153387">
    <property type="component" value="Unassembled WGS sequence"/>
</dbReference>
<dbReference type="PROSITE" id="PS51186">
    <property type="entry name" value="GNAT"/>
    <property type="match status" value="1"/>
</dbReference>
<gene>
    <name evidence="2" type="ORF">OMP38_32665</name>
</gene>
<dbReference type="InterPro" id="IPR000182">
    <property type="entry name" value="GNAT_dom"/>
</dbReference>